<evidence type="ECO:0000256" key="4">
    <source>
        <dbReference type="ARBA" id="ARBA00022692"/>
    </source>
</evidence>
<dbReference type="PANTHER" id="PTHR47596:SF2">
    <property type="entry name" value="SMALL POLYPEPTIDE DEVIL 9"/>
    <property type="match status" value="1"/>
</dbReference>
<evidence type="ECO:0000256" key="8">
    <source>
        <dbReference type="SAM" id="MobiDB-lite"/>
    </source>
</evidence>
<dbReference type="Proteomes" id="UP001634393">
    <property type="component" value="Unassembled WGS sequence"/>
</dbReference>
<accession>A0ABD3S099</accession>
<keyword evidence="2" id="KW-0217">Developmental protein</keyword>
<protein>
    <submittedName>
        <fullName evidence="9">Uncharacterized protein</fullName>
    </submittedName>
</protein>
<evidence type="ECO:0000256" key="2">
    <source>
        <dbReference type="ARBA" id="ARBA00022473"/>
    </source>
</evidence>
<keyword evidence="4" id="KW-0812">Transmembrane</keyword>
<comment type="similarity">
    <text evidence="7">Belongs to the DVL/RTFL small polypeptides family.</text>
</comment>
<evidence type="ECO:0000256" key="5">
    <source>
        <dbReference type="ARBA" id="ARBA00022989"/>
    </source>
</evidence>
<feature type="compositionally biased region" description="Polar residues" evidence="8">
    <location>
        <begin position="1"/>
        <end position="14"/>
    </location>
</feature>
<name>A0ABD3S099_9LAMI</name>
<dbReference type="InterPro" id="IPR052692">
    <property type="entry name" value="DVL_RTFL_polypeptides"/>
</dbReference>
<dbReference type="AlphaFoldDB" id="A0ABD3S099"/>
<keyword evidence="3" id="KW-1003">Cell membrane</keyword>
<evidence type="ECO:0000256" key="1">
    <source>
        <dbReference type="ARBA" id="ARBA00004162"/>
    </source>
</evidence>
<evidence type="ECO:0000313" key="9">
    <source>
        <dbReference type="EMBL" id="KAL3817893.1"/>
    </source>
</evidence>
<dbReference type="GO" id="GO:0048367">
    <property type="term" value="P:shoot system development"/>
    <property type="evidence" value="ECO:0007669"/>
    <property type="project" value="UniProtKB-ARBA"/>
</dbReference>
<sequence>MSVESSSVVPSNQPAALPHGRAVQKLERYRLLTSSLELSKKRVLPMETSVSSKERKRRIKVPRCEVLKEKRARFYIIRQCLYMLICWREHAD</sequence>
<keyword evidence="10" id="KW-1185">Reference proteome</keyword>
<comment type="caution">
    <text evidence="9">The sequence shown here is derived from an EMBL/GenBank/DDBJ whole genome shotgun (WGS) entry which is preliminary data.</text>
</comment>
<feature type="region of interest" description="Disordered" evidence="8">
    <location>
        <begin position="1"/>
        <end position="20"/>
    </location>
</feature>
<keyword evidence="5" id="KW-1133">Transmembrane helix</keyword>
<comment type="subcellular location">
    <subcellularLocation>
        <location evidence="1">Cell membrane</location>
        <topology evidence="1">Single-pass membrane protein</topology>
    </subcellularLocation>
</comment>
<evidence type="ECO:0000256" key="7">
    <source>
        <dbReference type="ARBA" id="ARBA00024340"/>
    </source>
</evidence>
<dbReference type="EMBL" id="JBJXBP010000007">
    <property type="protein sequence ID" value="KAL3817893.1"/>
    <property type="molecule type" value="Genomic_DNA"/>
</dbReference>
<proteinExistence type="inferred from homology"/>
<gene>
    <name evidence="9" type="ORF">ACJIZ3_003798</name>
</gene>
<dbReference type="Pfam" id="PF08137">
    <property type="entry name" value="DVL"/>
    <property type="match status" value="1"/>
</dbReference>
<evidence type="ECO:0000256" key="6">
    <source>
        <dbReference type="ARBA" id="ARBA00023136"/>
    </source>
</evidence>
<evidence type="ECO:0000313" key="10">
    <source>
        <dbReference type="Proteomes" id="UP001634393"/>
    </source>
</evidence>
<organism evidence="9 10">
    <name type="scientific">Penstemon smallii</name>
    <dbReference type="NCBI Taxonomy" id="265156"/>
    <lineage>
        <taxon>Eukaryota</taxon>
        <taxon>Viridiplantae</taxon>
        <taxon>Streptophyta</taxon>
        <taxon>Embryophyta</taxon>
        <taxon>Tracheophyta</taxon>
        <taxon>Spermatophyta</taxon>
        <taxon>Magnoliopsida</taxon>
        <taxon>eudicotyledons</taxon>
        <taxon>Gunneridae</taxon>
        <taxon>Pentapetalae</taxon>
        <taxon>asterids</taxon>
        <taxon>lamiids</taxon>
        <taxon>Lamiales</taxon>
        <taxon>Plantaginaceae</taxon>
        <taxon>Cheloneae</taxon>
        <taxon>Penstemon</taxon>
    </lineage>
</organism>
<dbReference type="PANTHER" id="PTHR47596">
    <property type="entry name" value="DVL13"/>
    <property type="match status" value="1"/>
</dbReference>
<dbReference type="GO" id="GO:0005886">
    <property type="term" value="C:plasma membrane"/>
    <property type="evidence" value="ECO:0007669"/>
    <property type="project" value="UniProtKB-SubCell"/>
</dbReference>
<evidence type="ECO:0000256" key="3">
    <source>
        <dbReference type="ARBA" id="ARBA00022475"/>
    </source>
</evidence>
<dbReference type="InterPro" id="IPR012552">
    <property type="entry name" value="DVL"/>
</dbReference>
<reference evidence="9 10" key="1">
    <citation type="submission" date="2024-12" db="EMBL/GenBank/DDBJ databases">
        <title>The unique morphological basis and parallel evolutionary history of personate flowers in Penstemon.</title>
        <authorList>
            <person name="Depatie T.H."/>
            <person name="Wessinger C.A."/>
        </authorList>
    </citation>
    <scope>NUCLEOTIDE SEQUENCE [LARGE SCALE GENOMIC DNA]</scope>
    <source>
        <strain evidence="9">WTNN_2</strain>
        <tissue evidence="9">Leaf</tissue>
    </source>
</reference>
<keyword evidence="6" id="KW-0472">Membrane</keyword>